<gene>
    <name evidence="1" type="ORF">MEUPH1_LOCUS12613</name>
</gene>
<sequence length="77" mass="8209">MFSKELCDFPYFVPAGAPSAPKSAIAPKLSAQFVLINGTVSKISAVVSQKLQGSYLSALTSRSGFNASTKIRYSTKF</sequence>
<dbReference type="EMBL" id="CARXXK010000002">
    <property type="protein sequence ID" value="CAI6356932.1"/>
    <property type="molecule type" value="Genomic_DNA"/>
</dbReference>
<dbReference type="AlphaFoldDB" id="A0AAV0WM90"/>
<dbReference type="Proteomes" id="UP001160148">
    <property type="component" value="Unassembled WGS sequence"/>
</dbReference>
<organism evidence="1 2">
    <name type="scientific">Macrosiphum euphorbiae</name>
    <name type="common">potato aphid</name>
    <dbReference type="NCBI Taxonomy" id="13131"/>
    <lineage>
        <taxon>Eukaryota</taxon>
        <taxon>Metazoa</taxon>
        <taxon>Ecdysozoa</taxon>
        <taxon>Arthropoda</taxon>
        <taxon>Hexapoda</taxon>
        <taxon>Insecta</taxon>
        <taxon>Pterygota</taxon>
        <taxon>Neoptera</taxon>
        <taxon>Paraneoptera</taxon>
        <taxon>Hemiptera</taxon>
        <taxon>Sternorrhyncha</taxon>
        <taxon>Aphidomorpha</taxon>
        <taxon>Aphidoidea</taxon>
        <taxon>Aphididae</taxon>
        <taxon>Macrosiphini</taxon>
        <taxon>Macrosiphum</taxon>
    </lineage>
</organism>
<reference evidence="1 2" key="1">
    <citation type="submission" date="2023-01" db="EMBL/GenBank/DDBJ databases">
        <authorList>
            <person name="Whitehead M."/>
        </authorList>
    </citation>
    <scope>NUCLEOTIDE SEQUENCE [LARGE SCALE GENOMIC DNA]</scope>
</reference>
<evidence type="ECO:0000313" key="2">
    <source>
        <dbReference type="Proteomes" id="UP001160148"/>
    </source>
</evidence>
<evidence type="ECO:0000313" key="1">
    <source>
        <dbReference type="EMBL" id="CAI6356932.1"/>
    </source>
</evidence>
<accession>A0AAV0WM90</accession>
<proteinExistence type="predicted"/>
<protein>
    <submittedName>
        <fullName evidence="1">Uncharacterized protein</fullName>
    </submittedName>
</protein>
<name>A0AAV0WM90_9HEMI</name>
<comment type="caution">
    <text evidence="1">The sequence shown here is derived from an EMBL/GenBank/DDBJ whole genome shotgun (WGS) entry which is preliminary data.</text>
</comment>
<keyword evidence="2" id="KW-1185">Reference proteome</keyword>